<dbReference type="EMBL" id="RAPY01000001">
    <property type="protein sequence ID" value="RKE56095.1"/>
    <property type="molecule type" value="Genomic_DNA"/>
</dbReference>
<keyword evidence="2" id="KW-0808">Transferase</keyword>
<organism evidence="2 3">
    <name type="scientific">Sphingobacterium detergens</name>
    <dbReference type="NCBI Taxonomy" id="1145106"/>
    <lineage>
        <taxon>Bacteria</taxon>
        <taxon>Pseudomonadati</taxon>
        <taxon>Bacteroidota</taxon>
        <taxon>Sphingobacteriia</taxon>
        <taxon>Sphingobacteriales</taxon>
        <taxon>Sphingobacteriaceae</taxon>
        <taxon>Sphingobacterium</taxon>
    </lineage>
</organism>
<gene>
    <name evidence="2" type="ORF">DFQ12_0947</name>
</gene>
<dbReference type="InterPro" id="IPR016181">
    <property type="entry name" value="Acyl_CoA_acyltransferase"/>
</dbReference>
<dbReference type="Pfam" id="PF13673">
    <property type="entry name" value="Acetyltransf_10"/>
    <property type="match status" value="1"/>
</dbReference>
<accession>A0A420BHF6</accession>
<feature type="domain" description="N-acetyltransferase" evidence="1">
    <location>
        <begin position="3"/>
        <end position="155"/>
    </location>
</feature>
<dbReference type="AlphaFoldDB" id="A0A420BHF6"/>
<comment type="caution">
    <text evidence="2">The sequence shown here is derived from an EMBL/GenBank/DDBJ whole genome shotgun (WGS) entry which is preliminary data.</text>
</comment>
<sequence>MNYMLRDMIRKSLNSEFDTIYEIINDASTAYKGKIPEDRWKEPYMDEHELREQIADGVEFWCYHQDNTILGVMGIQHKSDVTLIRHAYVRTTARNNGIGGKLLKHLSTLTNKPILIGTWANANWAIDFYVKNGFCQVSHIEKEELLRKYWNIPLRQIETSVVLVSSDFDSKLAF</sequence>
<dbReference type="Gene3D" id="3.40.630.30">
    <property type="match status" value="1"/>
</dbReference>
<dbReference type="GO" id="GO:0016747">
    <property type="term" value="F:acyltransferase activity, transferring groups other than amino-acyl groups"/>
    <property type="evidence" value="ECO:0007669"/>
    <property type="project" value="InterPro"/>
</dbReference>
<reference evidence="2 3" key="1">
    <citation type="submission" date="2018-09" db="EMBL/GenBank/DDBJ databases">
        <title>Genomic Encyclopedia of Type Strains, Phase III (KMG-III): the genomes of soil and plant-associated and newly described type strains.</title>
        <authorList>
            <person name="Whitman W."/>
        </authorList>
    </citation>
    <scope>NUCLEOTIDE SEQUENCE [LARGE SCALE GENOMIC DNA]</scope>
    <source>
        <strain evidence="2 3">CECT 7938</strain>
    </source>
</reference>
<evidence type="ECO:0000313" key="3">
    <source>
        <dbReference type="Proteomes" id="UP000286246"/>
    </source>
</evidence>
<dbReference type="Proteomes" id="UP000286246">
    <property type="component" value="Unassembled WGS sequence"/>
</dbReference>
<proteinExistence type="predicted"/>
<name>A0A420BHF6_SPHD1</name>
<dbReference type="PROSITE" id="PS51186">
    <property type="entry name" value="GNAT"/>
    <property type="match status" value="1"/>
</dbReference>
<keyword evidence="3" id="KW-1185">Reference proteome</keyword>
<dbReference type="SUPFAM" id="SSF55729">
    <property type="entry name" value="Acyl-CoA N-acyltransferases (Nat)"/>
    <property type="match status" value="1"/>
</dbReference>
<evidence type="ECO:0000313" key="2">
    <source>
        <dbReference type="EMBL" id="RKE56095.1"/>
    </source>
</evidence>
<evidence type="ECO:0000259" key="1">
    <source>
        <dbReference type="PROSITE" id="PS51186"/>
    </source>
</evidence>
<protein>
    <submittedName>
        <fullName evidence="2">N-acetylglutamate synthase-like GNAT family acetyltransferase</fullName>
    </submittedName>
</protein>
<dbReference type="InterPro" id="IPR000182">
    <property type="entry name" value="GNAT_dom"/>
</dbReference>